<dbReference type="GO" id="GO:0047617">
    <property type="term" value="F:fatty acyl-CoA hydrolase activity"/>
    <property type="evidence" value="ECO:0007669"/>
    <property type="project" value="TreeGrafter"/>
</dbReference>
<evidence type="ECO:0000256" key="1">
    <source>
        <dbReference type="ARBA" id="ARBA00005953"/>
    </source>
</evidence>
<dbReference type="Pfam" id="PF13279">
    <property type="entry name" value="4HBT_2"/>
    <property type="match status" value="1"/>
</dbReference>
<dbReference type="PANTHER" id="PTHR31793">
    <property type="entry name" value="4-HYDROXYBENZOYL-COA THIOESTERASE FAMILY MEMBER"/>
    <property type="match status" value="1"/>
</dbReference>
<dbReference type="PANTHER" id="PTHR31793:SF27">
    <property type="entry name" value="NOVEL THIOESTERASE SUPERFAMILY DOMAIN AND SAPOSIN A-TYPE DOMAIN CONTAINING PROTEIN (0610012H03RIK)"/>
    <property type="match status" value="1"/>
</dbReference>
<name>A0A7W7ZSB0_9BACT</name>
<keyword evidence="2 3" id="KW-0378">Hydrolase</keyword>
<dbReference type="SUPFAM" id="SSF54637">
    <property type="entry name" value="Thioesterase/thiol ester dehydrase-isomerase"/>
    <property type="match status" value="1"/>
</dbReference>
<reference evidence="3 4" key="1">
    <citation type="submission" date="2020-08" db="EMBL/GenBank/DDBJ databases">
        <title>Genomic Encyclopedia of Type Strains, Phase IV (KMG-V): Genome sequencing to study the core and pangenomes of soil and plant-associated prokaryotes.</title>
        <authorList>
            <person name="Whitman W."/>
        </authorList>
    </citation>
    <scope>NUCLEOTIDE SEQUENCE [LARGE SCALE GENOMIC DNA]</scope>
    <source>
        <strain evidence="3 4">X5P3</strain>
    </source>
</reference>
<dbReference type="InterPro" id="IPR006684">
    <property type="entry name" value="YbgC/YbaW"/>
</dbReference>
<evidence type="ECO:0000256" key="2">
    <source>
        <dbReference type="ARBA" id="ARBA00022801"/>
    </source>
</evidence>
<dbReference type="PROSITE" id="PS01328">
    <property type="entry name" value="4HBCOA_THIOESTERASE"/>
    <property type="match status" value="1"/>
</dbReference>
<evidence type="ECO:0000313" key="4">
    <source>
        <dbReference type="Proteomes" id="UP000584867"/>
    </source>
</evidence>
<dbReference type="EC" id="3.1.2.-" evidence="3"/>
<organism evidence="3 4">
    <name type="scientific">Granulicella mallensis</name>
    <dbReference type="NCBI Taxonomy" id="940614"/>
    <lineage>
        <taxon>Bacteria</taxon>
        <taxon>Pseudomonadati</taxon>
        <taxon>Acidobacteriota</taxon>
        <taxon>Terriglobia</taxon>
        <taxon>Terriglobales</taxon>
        <taxon>Acidobacteriaceae</taxon>
        <taxon>Granulicella</taxon>
    </lineage>
</organism>
<dbReference type="InterPro" id="IPR029069">
    <property type="entry name" value="HotDog_dom_sf"/>
</dbReference>
<accession>A0A7W7ZSB0</accession>
<dbReference type="EMBL" id="JACHIO010000013">
    <property type="protein sequence ID" value="MBB5064842.1"/>
    <property type="molecule type" value="Genomic_DNA"/>
</dbReference>
<comment type="similarity">
    <text evidence="1">Belongs to the 4-hydroxybenzoyl-CoA thioesterase family.</text>
</comment>
<dbReference type="RefSeq" id="WP_311733117.1">
    <property type="nucleotide sequence ID" value="NZ_JACHIO010000013.1"/>
</dbReference>
<dbReference type="Proteomes" id="UP000584867">
    <property type="component" value="Unassembled WGS sequence"/>
</dbReference>
<sequence length="164" mass="19042">MEQMLERGFGETRVRVRYAETDQMGVVYHANYLVWFEVGRVEFIRQMGMDYKSFESEDGAMIAVVEATARYKSPARYDDELIVRTWLVGMRGPLLRLRYAIVRAADEVLLCEGETVHIVVGRDMKRREMPTRFAERFAAMLHRTKQVVPDQCAQVVSERGAKDE</sequence>
<dbReference type="AlphaFoldDB" id="A0A7W7ZSB0"/>
<dbReference type="Gene3D" id="3.10.129.10">
    <property type="entry name" value="Hotdog Thioesterase"/>
    <property type="match status" value="1"/>
</dbReference>
<dbReference type="InterPro" id="IPR050563">
    <property type="entry name" value="4-hydroxybenzoyl-CoA_TE"/>
</dbReference>
<dbReference type="InterPro" id="IPR008272">
    <property type="entry name" value="HB-CoA_thioesterase_AS"/>
</dbReference>
<proteinExistence type="inferred from homology"/>
<dbReference type="NCBIfam" id="TIGR00051">
    <property type="entry name" value="YbgC/FadM family acyl-CoA thioesterase"/>
    <property type="match status" value="1"/>
</dbReference>
<gene>
    <name evidence="3" type="ORF">HDF15_003204</name>
</gene>
<dbReference type="CDD" id="cd00586">
    <property type="entry name" value="4HBT"/>
    <property type="match status" value="1"/>
</dbReference>
<protein>
    <submittedName>
        <fullName evidence="3">Acyl-CoA thioester hydrolase</fullName>
        <ecNumber evidence="3">3.1.2.-</ecNumber>
    </submittedName>
</protein>
<comment type="caution">
    <text evidence="3">The sequence shown here is derived from an EMBL/GenBank/DDBJ whole genome shotgun (WGS) entry which is preliminary data.</text>
</comment>
<evidence type="ECO:0000313" key="3">
    <source>
        <dbReference type="EMBL" id="MBB5064842.1"/>
    </source>
</evidence>